<evidence type="ECO:0000256" key="5">
    <source>
        <dbReference type="ARBA" id="ARBA00023015"/>
    </source>
</evidence>
<dbReference type="Pfam" id="PF00072">
    <property type="entry name" value="Response_reg"/>
    <property type="match status" value="1"/>
</dbReference>
<feature type="coiled-coil region" evidence="9">
    <location>
        <begin position="122"/>
        <end position="149"/>
    </location>
</feature>
<evidence type="ECO:0000256" key="4">
    <source>
        <dbReference type="ARBA" id="ARBA00023012"/>
    </source>
</evidence>
<dbReference type="PROSITE" id="PS01124">
    <property type="entry name" value="HTH_ARAC_FAMILY_2"/>
    <property type="match status" value="1"/>
</dbReference>
<dbReference type="PRINTS" id="PR00032">
    <property type="entry name" value="HTHARAC"/>
</dbReference>
<evidence type="ECO:0000256" key="3">
    <source>
        <dbReference type="ARBA" id="ARBA00022553"/>
    </source>
</evidence>
<keyword evidence="3 8" id="KW-0597">Phosphoprotein</keyword>
<dbReference type="SMART" id="SM00448">
    <property type="entry name" value="REC"/>
    <property type="match status" value="1"/>
</dbReference>
<dbReference type="Pfam" id="PF12833">
    <property type="entry name" value="HTH_18"/>
    <property type="match status" value="1"/>
</dbReference>
<keyword evidence="2" id="KW-0963">Cytoplasm</keyword>
<dbReference type="PANTHER" id="PTHR42713:SF3">
    <property type="entry name" value="TRANSCRIPTIONAL REGULATORY PROTEIN HPTR"/>
    <property type="match status" value="1"/>
</dbReference>
<evidence type="ECO:0000259" key="10">
    <source>
        <dbReference type="PROSITE" id="PS01124"/>
    </source>
</evidence>
<dbReference type="InterPro" id="IPR009057">
    <property type="entry name" value="Homeodomain-like_sf"/>
</dbReference>
<evidence type="ECO:0000256" key="7">
    <source>
        <dbReference type="ARBA" id="ARBA00023163"/>
    </source>
</evidence>
<name>A0ABW1IR20_9BACL</name>
<evidence type="ECO:0000313" key="12">
    <source>
        <dbReference type="EMBL" id="MFC5987515.1"/>
    </source>
</evidence>
<evidence type="ECO:0000259" key="11">
    <source>
        <dbReference type="PROSITE" id="PS50110"/>
    </source>
</evidence>
<feature type="domain" description="Response regulatory" evidence="11">
    <location>
        <begin position="3"/>
        <end position="120"/>
    </location>
</feature>
<evidence type="ECO:0000256" key="9">
    <source>
        <dbReference type="SAM" id="Coils"/>
    </source>
</evidence>
<gene>
    <name evidence="12" type="ORF">ACFPXP_14000</name>
</gene>
<dbReference type="SUPFAM" id="SSF46689">
    <property type="entry name" value="Homeodomain-like"/>
    <property type="match status" value="2"/>
</dbReference>
<evidence type="ECO:0000256" key="6">
    <source>
        <dbReference type="ARBA" id="ARBA00023125"/>
    </source>
</evidence>
<keyword evidence="7" id="KW-0804">Transcription</keyword>
<comment type="caution">
    <text evidence="12">The sequence shown here is derived from an EMBL/GenBank/DDBJ whole genome shotgun (WGS) entry which is preliminary data.</text>
</comment>
<dbReference type="SUPFAM" id="SSF52172">
    <property type="entry name" value="CheY-like"/>
    <property type="match status" value="1"/>
</dbReference>
<dbReference type="InterPro" id="IPR051552">
    <property type="entry name" value="HptR"/>
</dbReference>
<dbReference type="Gene3D" id="3.40.50.2300">
    <property type="match status" value="1"/>
</dbReference>
<dbReference type="InterPro" id="IPR018060">
    <property type="entry name" value="HTH_AraC"/>
</dbReference>
<feature type="domain" description="HTH araC/xylS-type" evidence="10">
    <location>
        <begin position="170"/>
        <end position="267"/>
    </location>
</feature>
<dbReference type="InterPro" id="IPR011006">
    <property type="entry name" value="CheY-like_superfamily"/>
</dbReference>
<evidence type="ECO:0000256" key="8">
    <source>
        <dbReference type="PROSITE-ProRule" id="PRU00169"/>
    </source>
</evidence>
<dbReference type="InterPro" id="IPR018062">
    <property type="entry name" value="HTH_AraC-typ_CS"/>
</dbReference>
<protein>
    <submittedName>
        <fullName evidence="12">Response regulator</fullName>
    </submittedName>
</protein>
<proteinExistence type="predicted"/>
<dbReference type="Proteomes" id="UP001596250">
    <property type="component" value="Unassembled WGS sequence"/>
</dbReference>
<dbReference type="InterPro" id="IPR001789">
    <property type="entry name" value="Sig_transdc_resp-reg_receiver"/>
</dbReference>
<evidence type="ECO:0000256" key="1">
    <source>
        <dbReference type="ARBA" id="ARBA00004496"/>
    </source>
</evidence>
<dbReference type="Gene3D" id="1.10.10.60">
    <property type="entry name" value="Homeodomain-like"/>
    <property type="match status" value="2"/>
</dbReference>
<keyword evidence="13" id="KW-1185">Reference proteome</keyword>
<accession>A0ABW1IR20</accession>
<keyword evidence="9" id="KW-0175">Coiled coil</keyword>
<dbReference type="PROSITE" id="PS00041">
    <property type="entry name" value="HTH_ARAC_FAMILY_1"/>
    <property type="match status" value="1"/>
</dbReference>
<dbReference type="RefSeq" id="WP_379894908.1">
    <property type="nucleotide sequence ID" value="NZ_CBCSCT010000039.1"/>
</dbReference>
<organism evidence="12 13">
    <name type="scientific">Marinicrinis lubricantis</name>
    <dbReference type="NCBI Taxonomy" id="2086470"/>
    <lineage>
        <taxon>Bacteria</taxon>
        <taxon>Bacillati</taxon>
        <taxon>Bacillota</taxon>
        <taxon>Bacilli</taxon>
        <taxon>Bacillales</taxon>
        <taxon>Paenibacillaceae</taxon>
    </lineage>
</organism>
<evidence type="ECO:0000313" key="13">
    <source>
        <dbReference type="Proteomes" id="UP001596250"/>
    </source>
</evidence>
<dbReference type="InterPro" id="IPR020449">
    <property type="entry name" value="Tscrpt_reg_AraC-type_HTH"/>
</dbReference>
<reference evidence="13" key="1">
    <citation type="journal article" date="2019" name="Int. J. Syst. Evol. Microbiol.">
        <title>The Global Catalogue of Microorganisms (GCM) 10K type strain sequencing project: providing services to taxonomists for standard genome sequencing and annotation.</title>
        <authorList>
            <consortium name="The Broad Institute Genomics Platform"/>
            <consortium name="The Broad Institute Genome Sequencing Center for Infectious Disease"/>
            <person name="Wu L."/>
            <person name="Ma J."/>
        </authorList>
    </citation>
    <scope>NUCLEOTIDE SEQUENCE [LARGE SCALE GENOMIC DNA]</scope>
    <source>
        <strain evidence="13">CCM 8749</strain>
    </source>
</reference>
<dbReference type="PANTHER" id="PTHR42713">
    <property type="entry name" value="HISTIDINE KINASE-RELATED"/>
    <property type="match status" value="1"/>
</dbReference>
<keyword evidence="5" id="KW-0805">Transcription regulation</keyword>
<comment type="subcellular location">
    <subcellularLocation>
        <location evidence="1">Cytoplasm</location>
    </subcellularLocation>
</comment>
<dbReference type="EMBL" id="JBHSQV010000164">
    <property type="protein sequence ID" value="MFC5987515.1"/>
    <property type="molecule type" value="Genomic_DNA"/>
</dbReference>
<feature type="modified residue" description="4-aspartylphosphate" evidence="8">
    <location>
        <position position="55"/>
    </location>
</feature>
<dbReference type="SMART" id="SM00342">
    <property type="entry name" value="HTH_ARAC"/>
    <property type="match status" value="1"/>
</dbReference>
<sequence length="267" mass="30538">MHKAVVFDDEYIVIQGLQMMIDWSSYGIELAGTATDGNSALELFRTVRPDIVFTDIRMPGMDGLQLIEEIAQEAPDTYCVVFSGFNEFEYVKRAIKLGVVDYLEKPISIESVETALGKITAHVQEQREREALKQQLEEAEKKMQALSAVRLLESEGDRNKSDDSKLAPIDKIKTYIEQHFTRDLSLNELADYVGLNPAYVSVLFKETMGESYIKFLTRCRMEYAKRLLQQGAKVNEVSEKVGYHTYRHFSEVFKRYTGKTPGQYKEG</sequence>
<evidence type="ECO:0000256" key="2">
    <source>
        <dbReference type="ARBA" id="ARBA00022490"/>
    </source>
</evidence>
<keyword evidence="6" id="KW-0238">DNA-binding</keyword>
<keyword evidence="4" id="KW-0902">Two-component regulatory system</keyword>
<dbReference type="PROSITE" id="PS50110">
    <property type="entry name" value="RESPONSE_REGULATORY"/>
    <property type="match status" value="1"/>
</dbReference>
<dbReference type="CDD" id="cd17536">
    <property type="entry name" value="REC_YesN-like"/>
    <property type="match status" value="1"/>
</dbReference>